<dbReference type="AlphaFoldDB" id="A0A8J4YRZ8"/>
<comment type="caution">
    <text evidence="2">The sequence shown here is derived from an EMBL/GenBank/DDBJ whole genome shotgun (WGS) entry which is preliminary data.</text>
</comment>
<reference evidence="2" key="1">
    <citation type="submission" date="2020-07" db="EMBL/GenBank/DDBJ databases">
        <title>The High-quality genome of the commercially important snow crab, Chionoecetes opilio.</title>
        <authorList>
            <person name="Jeong J.-H."/>
            <person name="Ryu S."/>
        </authorList>
    </citation>
    <scope>NUCLEOTIDE SEQUENCE</scope>
    <source>
        <strain evidence="2">MADBK_172401_WGS</strain>
        <tissue evidence="2">Digestive gland</tissue>
    </source>
</reference>
<feature type="compositionally biased region" description="Polar residues" evidence="1">
    <location>
        <begin position="37"/>
        <end position="67"/>
    </location>
</feature>
<evidence type="ECO:0000313" key="2">
    <source>
        <dbReference type="EMBL" id="KAG0726539.1"/>
    </source>
</evidence>
<proteinExistence type="predicted"/>
<protein>
    <submittedName>
        <fullName evidence="2">Uncharacterized protein</fullName>
    </submittedName>
</protein>
<gene>
    <name evidence="2" type="ORF">GWK47_036318</name>
</gene>
<dbReference type="EMBL" id="JACEEZ010004245">
    <property type="protein sequence ID" value="KAG0726539.1"/>
    <property type="molecule type" value="Genomic_DNA"/>
</dbReference>
<feature type="compositionally biased region" description="Low complexity" evidence="1">
    <location>
        <begin position="10"/>
        <end position="26"/>
    </location>
</feature>
<keyword evidence="3" id="KW-1185">Reference proteome</keyword>
<dbReference type="Proteomes" id="UP000770661">
    <property type="component" value="Unassembled WGS sequence"/>
</dbReference>
<accession>A0A8J4YRZ8</accession>
<name>A0A8J4YRZ8_CHIOP</name>
<evidence type="ECO:0000313" key="3">
    <source>
        <dbReference type="Proteomes" id="UP000770661"/>
    </source>
</evidence>
<feature type="compositionally biased region" description="Polar residues" evidence="1">
    <location>
        <begin position="75"/>
        <end position="91"/>
    </location>
</feature>
<sequence length="165" mass="18351">MENLRNQRNTSQPATTSITSIQSITPKQLQMEREADNTSCNSANSFVTRSTHINTPSNTALPDTATSHPPRIRNTDISSWQNENTSASNTDLFHGPKRNTVPLPLHSNKQQPTSPPPEHSADTAHHPTALTKNADLTLPHSVTTYRHYQPFLSYGLKRVHHNTTV</sequence>
<evidence type="ECO:0000256" key="1">
    <source>
        <dbReference type="SAM" id="MobiDB-lite"/>
    </source>
</evidence>
<feature type="region of interest" description="Disordered" evidence="1">
    <location>
        <begin position="1"/>
        <end position="125"/>
    </location>
</feature>
<organism evidence="2 3">
    <name type="scientific">Chionoecetes opilio</name>
    <name type="common">Atlantic snow crab</name>
    <name type="synonym">Cancer opilio</name>
    <dbReference type="NCBI Taxonomy" id="41210"/>
    <lineage>
        <taxon>Eukaryota</taxon>
        <taxon>Metazoa</taxon>
        <taxon>Ecdysozoa</taxon>
        <taxon>Arthropoda</taxon>
        <taxon>Crustacea</taxon>
        <taxon>Multicrustacea</taxon>
        <taxon>Malacostraca</taxon>
        <taxon>Eumalacostraca</taxon>
        <taxon>Eucarida</taxon>
        <taxon>Decapoda</taxon>
        <taxon>Pleocyemata</taxon>
        <taxon>Brachyura</taxon>
        <taxon>Eubrachyura</taxon>
        <taxon>Majoidea</taxon>
        <taxon>Majidae</taxon>
        <taxon>Chionoecetes</taxon>
    </lineage>
</organism>